<name>A0A0C3NY26_PHLG1</name>
<accession>A0A0C3NY26</accession>
<dbReference type="AlphaFoldDB" id="A0A0C3NY26"/>
<keyword evidence="2" id="KW-1185">Reference proteome</keyword>
<dbReference type="HOGENOM" id="CLU_1603346_0_0_1"/>
<protein>
    <submittedName>
        <fullName evidence="1">Uncharacterized protein</fullName>
    </submittedName>
</protein>
<organism evidence="1 2">
    <name type="scientific">Phlebiopsis gigantea (strain 11061_1 CR5-6)</name>
    <name type="common">White-rot fungus</name>
    <name type="synonym">Peniophora gigantea</name>
    <dbReference type="NCBI Taxonomy" id="745531"/>
    <lineage>
        <taxon>Eukaryota</taxon>
        <taxon>Fungi</taxon>
        <taxon>Dikarya</taxon>
        <taxon>Basidiomycota</taxon>
        <taxon>Agaricomycotina</taxon>
        <taxon>Agaricomycetes</taxon>
        <taxon>Polyporales</taxon>
        <taxon>Phanerochaetaceae</taxon>
        <taxon>Phlebiopsis</taxon>
    </lineage>
</organism>
<gene>
    <name evidence="1" type="ORF">PHLGIDRAFT_249772</name>
</gene>
<evidence type="ECO:0000313" key="2">
    <source>
        <dbReference type="Proteomes" id="UP000053257"/>
    </source>
</evidence>
<dbReference type="Proteomes" id="UP000053257">
    <property type="component" value="Unassembled WGS sequence"/>
</dbReference>
<reference evidence="1 2" key="1">
    <citation type="journal article" date="2014" name="PLoS Genet.">
        <title>Analysis of the Phlebiopsis gigantea genome, transcriptome and secretome provides insight into its pioneer colonization strategies of wood.</title>
        <authorList>
            <person name="Hori C."/>
            <person name="Ishida T."/>
            <person name="Igarashi K."/>
            <person name="Samejima M."/>
            <person name="Suzuki H."/>
            <person name="Master E."/>
            <person name="Ferreira P."/>
            <person name="Ruiz-Duenas F.J."/>
            <person name="Held B."/>
            <person name="Canessa P."/>
            <person name="Larrondo L.F."/>
            <person name="Schmoll M."/>
            <person name="Druzhinina I.S."/>
            <person name="Kubicek C.P."/>
            <person name="Gaskell J.A."/>
            <person name="Kersten P."/>
            <person name="St John F."/>
            <person name="Glasner J."/>
            <person name="Sabat G."/>
            <person name="Splinter BonDurant S."/>
            <person name="Syed K."/>
            <person name="Yadav J."/>
            <person name="Mgbeahuruike A.C."/>
            <person name="Kovalchuk A."/>
            <person name="Asiegbu F.O."/>
            <person name="Lackner G."/>
            <person name="Hoffmeister D."/>
            <person name="Rencoret J."/>
            <person name="Gutierrez A."/>
            <person name="Sun H."/>
            <person name="Lindquist E."/>
            <person name="Barry K."/>
            <person name="Riley R."/>
            <person name="Grigoriev I.V."/>
            <person name="Henrissat B."/>
            <person name="Kues U."/>
            <person name="Berka R.M."/>
            <person name="Martinez A.T."/>
            <person name="Covert S.F."/>
            <person name="Blanchette R.A."/>
            <person name="Cullen D."/>
        </authorList>
    </citation>
    <scope>NUCLEOTIDE SEQUENCE [LARGE SCALE GENOMIC DNA]</scope>
    <source>
        <strain evidence="1 2">11061_1 CR5-6</strain>
    </source>
</reference>
<proteinExistence type="predicted"/>
<sequence>MPESKSKVLNPRPCVVLRPFNSQDPPTPSAVSPPLALPSREAVEAFRPFGPHPPTCAKSLSIYRHLILYFRPSLCLSLYSPIDALSPFPALEPLLSTAAQPTFAFALLCPSSSHRPSTSPESYAAPTALGDALAACHIITPYHTTALDLRVSSSLAGIHRRQQTLL</sequence>
<evidence type="ECO:0000313" key="1">
    <source>
        <dbReference type="EMBL" id="KIP10294.1"/>
    </source>
</evidence>
<dbReference type="EMBL" id="KN840456">
    <property type="protein sequence ID" value="KIP10294.1"/>
    <property type="molecule type" value="Genomic_DNA"/>
</dbReference>